<keyword evidence="12" id="KW-0732">Signal</keyword>
<name>A0A315EKB9_9BURK</name>
<evidence type="ECO:0000256" key="11">
    <source>
        <dbReference type="RuleBase" id="RU003357"/>
    </source>
</evidence>
<keyword evidence="8" id="KW-0675">Receptor</keyword>
<evidence type="ECO:0000256" key="5">
    <source>
        <dbReference type="ARBA" id="ARBA00022692"/>
    </source>
</evidence>
<dbReference type="Gene3D" id="2.170.130.10">
    <property type="entry name" value="TonB-dependent receptor, plug domain"/>
    <property type="match status" value="1"/>
</dbReference>
<proteinExistence type="inferred from homology"/>
<evidence type="ECO:0008006" key="17">
    <source>
        <dbReference type="Google" id="ProtNLM"/>
    </source>
</evidence>
<evidence type="ECO:0000259" key="13">
    <source>
        <dbReference type="Pfam" id="PF00593"/>
    </source>
</evidence>
<dbReference type="Pfam" id="PF00593">
    <property type="entry name" value="TonB_dep_Rec_b-barrel"/>
    <property type="match status" value="1"/>
</dbReference>
<comment type="subcellular location">
    <subcellularLocation>
        <location evidence="1 10">Cell outer membrane</location>
        <topology evidence="1 10">Multi-pass membrane protein</topology>
    </subcellularLocation>
</comment>
<evidence type="ECO:0000256" key="7">
    <source>
        <dbReference type="ARBA" id="ARBA00023136"/>
    </source>
</evidence>
<dbReference type="Gene3D" id="2.40.170.20">
    <property type="entry name" value="TonB-dependent receptor, beta-barrel domain"/>
    <property type="match status" value="1"/>
</dbReference>
<dbReference type="PANTHER" id="PTHR32552:SF83">
    <property type="entry name" value="BLR3904 PROTEIN"/>
    <property type="match status" value="1"/>
</dbReference>
<dbReference type="EMBL" id="NESP01000001">
    <property type="protein sequence ID" value="PUE58333.1"/>
    <property type="molecule type" value="Genomic_DNA"/>
</dbReference>
<dbReference type="InterPro" id="IPR039426">
    <property type="entry name" value="TonB-dep_rcpt-like"/>
</dbReference>
<feature type="chain" id="PRO_5016439646" description="TonB-dependent siderophore receptor" evidence="12">
    <location>
        <begin position="30"/>
        <end position="719"/>
    </location>
</feature>
<keyword evidence="5 10" id="KW-0812">Transmembrane</keyword>
<evidence type="ECO:0000256" key="10">
    <source>
        <dbReference type="PROSITE-ProRule" id="PRU01360"/>
    </source>
</evidence>
<evidence type="ECO:0000256" key="9">
    <source>
        <dbReference type="ARBA" id="ARBA00023237"/>
    </source>
</evidence>
<comment type="caution">
    <text evidence="15">The sequence shown here is derived from an EMBL/GenBank/DDBJ whole genome shotgun (WGS) entry which is preliminary data.</text>
</comment>
<gene>
    <name evidence="15" type="ORF">B9Z44_01165</name>
</gene>
<evidence type="ECO:0000256" key="2">
    <source>
        <dbReference type="ARBA" id="ARBA00009810"/>
    </source>
</evidence>
<dbReference type="SUPFAM" id="SSF56935">
    <property type="entry name" value="Porins"/>
    <property type="match status" value="1"/>
</dbReference>
<evidence type="ECO:0000256" key="8">
    <source>
        <dbReference type="ARBA" id="ARBA00023170"/>
    </source>
</evidence>
<accession>A0A315EKB9</accession>
<reference evidence="15 16" key="1">
    <citation type="submission" date="2017-04" db="EMBL/GenBank/DDBJ databases">
        <title>Unexpected and diverse lifestyles within the genus Limnohabitans.</title>
        <authorList>
            <person name="Kasalicky V."/>
            <person name="Mehrshad M."/>
            <person name="Andrei S.-A."/>
            <person name="Salcher M."/>
            <person name="Kratochvilova H."/>
            <person name="Simek K."/>
            <person name="Ghai R."/>
        </authorList>
    </citation>
    <scope>NUCLEOTIDE SEQUENCE [LARGE SCALE GENOMIC DNA]</scope>
    <source>
        <strain evidence="15 16">MWH-C5</strain>
    </source>
</reference>
<sequence>MSRKSRFLGVSRIQSAVALCMTATSSVWAQQNPTEITITAEPPIRVSGFDGAPLQELPISVSTINQATLRDIGAQRVTDALRLDASVSDSYNLPAYWDKLSVRGFALDNRYNYRREGLPISAETIIPMDNKERIELLKGTSGIQSGTSSPGGLVNYLVKRAPTSAEKNIRDVTLSYGPGNNRLVAADLGGRFGQDADFGYRFNVAHEDLDPYIRDTKGYRNLVALAMDWRINNSNRLEWEFEQSHHTQIGVNFYSLLSSGSTQRVLPPTVDGTRNITRQPNSQPGVFDGLTGTVRLKHQLNNGWTWQTQYGLQRLRADDRLTYASGCSSAISDSFCLSPMGNFEIRDYTSENERRKSDAIQTELRGQVQLGGLEHSVQLSLMRQRQMNQMPYSYSDNLVGMTNINGGLTPTPDDNTYRQTSSTDYSTEVAVNDRVRLTDRTQAWFGLRHTQLSRQSIQTDGSAAVQDIRGVSTPWLALSHQLTPHHLVYASYGQGLEARATPNTPNYTNAGQPLPALRSTQREVGIKSQGTRDSWQITWFDITRPAISDSGVCNTNAGSCTQQIDGQAHHQGIELNAQRHLSRWSMGGSATWLDAKRENATVQTDLNGQRPINVPKYILRGMAEYRSASMVGLRSGLRLSHEGERNVTEYGDIMLPAWTTVDATTHYDTKVNHVASTWTLAINNLANKHYWRESPKQYGQYFLYPGAPRTIRATIQFHL</sequence>
<dbReference type="Proteomes" id="UP000251341">
    <property type="component" value="Unassembled WGS sequence"/>
</dbReference>
<keyword evidence="16" id="KW-1185">Reference proteome</keyword>
<keyword evidence="4 10" id="KW-1134">Transmembrane beta strand</keyword>
<comment type="similarity">
    <text evidence="2 10 11">Belongs to the TonB-dependent receptor family.</text>
</comment>
<feature type="domain" description="TonB-dependent receptor plug" evidence="14">
    <location>
        <begin position="54"/>
        <end position="152"/>
    </location>
</feature>
<dbReference type="PROSITE" id="PS52016">
    <property type="entry name" value="TONB_DEPENDENT_REC_3"/>
    <property type="match status" value="1"/>
</dbReference>
<keyword evidence="7 10" id="KW-0472">Membrane</keyword>
<keyword evidence="9 10" id="KW-0998">Cell outer membrane</keyword>
<dbReference type="AlphaFoldDB" id="A0A315EKB9"/>
<dbReference type="GO" id="GO:0015344">
    <property type="term" value="F:siderophore uptake transmembrane transporter activity"/>
    <property type="evidence" value="ECO:0007669"/>
    <property type="project" value="TreeGrafter"/>
</dbReference>
<dbReference type="PANTHER" id="PTHR32552">
    <property type="entry name" value="FERRICHROME IRON RECEPTOR-RELATED"/>
    <property type="match status" value="1"/>
</dbReference>
<organism evidence="15 16">
    <name type="scientific">Limnohabitans curvus</name>
    <dbReference type="NCBI Taxonomy" id="323423"/>
    <lineage>
        <taxon>Bacteria</taxon>
        <taxon>Pseudomonadati</taxon>
        <taxon>Pseudomonadota</taxon>
        <taxon>Betaproteobacteria</taxon>
        <taxon>Burkholderiales</taxon>
        <taxon>Comamonadaceae</taxon>
        <taxon>Limnohabitans</taxon>
    </lineage>
</organism>
<dbReference type="Pfam" id="PF07715">
    <property type="entry name" value="Plug"/>
    <property type="match status" value="1"/>
</dbReference>
<evidence type="ECO:0000313" key="15">
    <source>
        <dbReference type="EMBL" id="PUE58333.1"/>
    </source>
</evidence>
<dbReference type="InterPro" id="IPR000531">
    <property type="entry name" value="Beta-barrel_TonB"/>
</dbReference>
<dbReference type="CDD" id="cd01347">
    <property type="entry name" value="ligand_gated_channel"/>
    <property type="match status" value="1"/>
</dbReference>
<evidence type="ECO:0000256" key="4">
    <source>
        <dbReference type="ARBA" id="ARBA00022452"/>
    </source>
</evidence>
<evidence type="ECO:0000259" key="14">
    <source>
        <dbReference type="Pfam" id="PF07715"/>
    </source>
</evidence>
<dbReference type="GO" id="GO:0038023">
    <property type="term" value="F:signaling receptor activity"/>
    <property type="evidence" value="ECO:0007669"/>
    <property type="project" value="InterPro"/>
</dbReference>
<protein>
    <recommendedName>
        <fullName evidence="17">TonB-dependent siderophore receptor</fullName>
    </recommendedName>
</protein>
<evidence type="ECO:0000256" key="6">
    <source>
        <dbReference type="ARBA" id="ARBA00023077"/>
    </source>
</evidence>
<evidence type="ECO:0000313" key="16">
    <source>
        <dbReference type="Proteomes" id="UP000251341"/>
    </source>
</evidence>
<dbReference type="InterPro" id="IPR036942">
    <property type="entry name" value="Beta-barrel_TonB_sf"/>
</dbReference>
<feature type="signal peptide" evidence="12">
    <location>
        <begin position="1"/>
        <end position="29"/>
    </location>
</feature>
<evidence type="ECO:0000256" key="12">
    <source>
        <dbReference type="SAM" id="SignalP"/>
    </source>
</evidence>
<dbReference type="GO" id="GO:0015891">
    <property type="term" value="P:siderophore transport"/>
    <property type="evidence" value="ECO:0007669"/>
    <property type="project" value="InterPro"/>
</dbReference>
<dbReference type="GO" id="GO:0009279">
    <property type="term" value="C:cell outer membrane"/>
    <property type="evidence" value="ECO:0007669"/>
    <property type="project" value="UniProtKB-SubCell"/>
</dbReference>
<dbReference type="InterPro" id="IPR037066">
    <property type="entry name" value="Plug_dom_sf"/>
</dbReference>
<feature type="domain" description="TonB-dependent receptor-like beta-barrel" evidence="13">
    <location>
        <begin position="265"/>
        <end position="685"/>
    </location>
</feature>
<keyword evidence="6 11" id="KW-0798">TonB box</keyword>
<dbReference type="NCBIfam" id="TIGR01783">
    <property type="entry name" value="TonB-siderophor"/>
    <property type="match status" value="1"/>
</dbReference>
<evidence type="ECO:0000256" key="1">
    <source>
        <dbReference type="ARBA" id="ARBA00004571"/>
    </source>
</evidence>
<keyword evidence="3 10" id="KW-0813">Transport</keyword>
<dbReference type="InterPro" id="IPR010105">
    <property type="entry name" value="TonB_sidphr_rcpt"/>
</dbReference>
<dbReference type="InterPro" id="IPR012910">
    <property type="entry name" value="Plug_dom"/>
</dbReference>
<evidence type="ECO:0000256" key="3">
    <source>
        <dbReference type="ARBA" id="ARBA00022448"/>
    </source>
</evidence>